<name>A0A916RKI7_9HYPH</name>
<feature type="repeat" description="TPR" evidence="3">
    <location>
        <begin position="108"/>
        <end position="141"/>
    </location>
</feature>
<evidence type="ECO:0000256" key="2">
    <source>
        <dbReference type="ARBA" id="ARBA00022803"/>
    </source>
</evidence>
<feature type="chain" id="PRO_5036907585" description="Tetratricopeptide repeat protein" evidence="4">
    <location>
        <begin position="22"/>
        <end position="194"/>
    </location>
</feature>
<dbReference type="PANTHER" id="PTHR44858:SF1">
    <property type="entry name" value="UDP-N-ACETYLGLUCOSAMINE--PEPTIDE N-ACETYLGLUCOSAMINYLTRANSFERASE SPINDLY-RELATED"/>
    <property type="match status" value="1"/>
</dbReference>
<comment type="caution">
    <text evidence="5">The sequence shown here is derived from an EMBL/GenBank/DDBJ whole genome shotgun (WGS) entry which is preliminary data.</text>
</comment>
<feature type="signal peptide" evidence="4">
    <location>
        <begin position="1"/>
        <end position="21"/>
    </location>
</feature>
<proteinExistence type="predicted"/>
<evidence type="ECO:0008006" key="7">
    <source>
        <dbReference type="Google" id="ProtNLM"/>
    </source>
</evidence>
<evidence type="ECO:0000256" key="3">
    <source>
        <dbReference type="PROSITE-ProRule" id="PRU00339"/>
    </source>
</evidence>
<keyword evidence="6" id="KW-1185">Reference proteome</keyword>
<dbReference type="InterPro" id="IPR011990">
    <property type="entry name" value="TPR-like_helical_dom_sf"/>
</dbReference>
<dbReference type="Proteomes" id="UP000636264">
    <property type="component" value="Unassembled WGS sequence"/>
</dbReference>
<keyword evidence="1" id="KW-0677">Repeat</keyword>
<dbReference type="EMBL" id="BMIF01000003">
    <property type="protein sequence ID" value="GGA60746.1"/>
    <property type="molecule type" value="Genomic_DNA"/>
</dbReference>
<dbReference type="PROSITE" id="PS50005">
    <property type="entry name" value="TPR"/>
    <property type="match status" value="1"/>
</dbReference>
<evidence type="ECO:0000313" key="5">
    <source>
        <dbReference type="EMBL" id="GGA60746.1"/>
    </source>
</evidence>
<evidence type="ECO:0000313" key="6">
    <source>
        <dbReference type="Proteomes" id="UP000636264"/>
    </source>
</evidence>
<dbReference type="Pfam" id="PF13181">
    <property type="entry name" value="TPR_8"/>
    <property type="match status" value="1"/>
</dbReference>
<organism evidence="5 6">
    <name type="scientific">Nitratireductor aestuarii</name>
    <dbReference type="NCBI Taxonomy" id="1735103"/>
    <lineage>
        <taxon>Bacteria</taxon>
        <taxon>Pseudomonadati</taxon>
        <taxon>Pseudomonadota</taxon>
        <taxon>Alphaproteobacteria</taxon>
        <taxon>Hyphomicrobiales</taxon>
        <taxon>Phyllobacteriaceae</taxon>
        <taxon>Nitratireductor</taxon>
    </lineage>
</organism>
<reference evidence="5" key="2">
    <citation type="submission" date="2020-09" db="EMBL/GenBank/DDBJ databases">
        <authorList>
            <person name="Sun Q."/>
            <person name="Zhou Y."/>
        </authorList>
    </citation>
    <scope>NUCLEOTIDE SEQUENCE</scope>
    <source>
        <strain evidence="5">CGMCC 1.15320</strain>
    </source>
</reference>
<reference evidence="5" key="1">
    <citation type="journal article" date="2014" name="Int. J. Syst. Evol. Microbiol.">
        <title>Complete genome sequence of Corynebacterium casei LMG S-19264T (=DSM 44701T), isolated from a smear-ripened cheese.</title>
        <authorList>
            <consortium name="US DOE Joint Genome Institute (JGI-PGF)"/>
            <person name="Walter F."/>
            <person name="Albersmeier A."/>
            <person name="Kalinowski J."/>
            <person name="Ruckert C."/>
        </authorList>
    </citation>
    <scope>NUCLEOTIDE SEQUENCE</scope>
    <source>
        <strain evidence="5">CGMCC 1.15320</strain>
    </source>
</reference>
<protein>
    <recommendedName>
        <fullName evidence="7">Tetratricopeptide repeat protein</fullName>
    </recommendedName>
</protein>
<dbReference type="AlphaFoldDB" id="A0A916RKI7"/>
<dbReference type="SUPFAM" id="SSF48452">
    <property type="entry name" value="TPR-like"/>
    <property type="match status" value="1"/>
</dbReference>
<keyword evidence="4" id="KW-0732">Signal</keyword>
<evidence type="ECO:0000256" key="4">
    <source>
        <dbReference type="SAM" id="SignalP"/>
    </source>
</evidence>
<sequence length="194" mass="21492">MRFFALSALLLPVLLLAPARAETIPDTSSPVETESPSKLDELYLSLKTEHSEVAANRIVSTINKELAKSGGATADLLIEWGQKAAKDKNYAVANDLMDQAIGLYPDYVEAWNSRAMLHLMMNNYSMAISDLSHALTIEPRHFGSLNGLAGILRLTGKETMALDVYRRLLEVYPMHRGAQRAFIQLTEENTDEAL</sequence>
<dbReference type="InterPro" id="IPR050498">
    <property type="entry name" value="Ycf3"/>
</dbReference>
<accession>A0A916RKI7</accession>
<dbReference type="SMART" id="SM00028">
    <property type="entry name" value="TPR"/>
    <property type="match status" value="2"/>
</dbReference>
<dbReference type="Gene3D" id="1.25.40.10">
    <property type="entry name" value="Tetratricopeptide repeat domain"/>
    <property type="match status" value="1"/>
</dbReference>
<keyword evidence="2 3" id="KW-0802">TPR repeat</keyword>
<dbReference type="PANTHER" id="PTHR44858">
    <property type="entry name" value="TETRATRICOPEPTIDE REPEAT PROTEIN 6"/>
    <property type="match status" value="1"/>
</dbReference>
<dbReference type="InterPro" id="IPR019734">
    <property type="entry name" value="TPR_rpt"/>
</dbReference>
<gene>
    <name evidence="5" type="ORF">GCM10011385_13030</name>
</gene>
<evidence type="ECO:0000256" key="1">
    <source>
        <dbReference type="ARBA" id="ARBA00022737"/>
    </source>
</evidence>